<feature type="transmembrane region" description="Helical" evidence="5">
    <location>
        <begin position="93"/>
        <end position="113"/>
    </location>
</feature>
<evidence type="ECO:0000256" key="2">
    <source>
        <dbReference type="ARBA" id="ARBA00022692"/>
    </source>
</evidence>
<evidence type="ECO:0000313" key="6">
    <source>
        <dbReference type="EMBL" id="GLV53420.1"/>
    </source>
</evidence>
<sequence>MSQVISNQQKNENHTVSKRRRMVLTTILWLVQLLLACTFLSAGIMKLTTPVEMLQSMMPLPLPALFVHFIGCAEIAGAIGLTLPILLRIHPGLTPLAASGLVIIMIGATIYTAVAGDPVGALMPLVVGLLCLSVAYGRRALLTADPLFGRLSNVSRQAA</sequence>
<keyword evidence="4 5" id="KW-0472">Membrane</keyword>
<evidence type="ECO:0000256" key="5">
    <source>
        <dbReference type="SAM" id="Phobius"/>
    </source>
</evidence>
<dbReference type="Proteomes" id="UP001344906">
    <property type="component" value="Unassembled WGS sequence"/>
</dbReference>
<name>A0ABQ6FII7_9CHLR</name>
<feature type="transmembrane region" description="Helical" evidence="5">
    <location>
        <begin position="119"/>
        <end position="137"/>
    </location>
</feature>
<evidence type="ECO:0008006" key="8">
    <source>
        <dbReference type="Google" id="ProtNLM"/>
    </source>
</evidence>
<proteinExistence type="predicted"/>
<organism evidence="6 7">
    <name type="scientific">Dictyobacter halimunensis</name>
    <dbReference type="NCBI Taxonomy" id="3026934"/>
    <lineage>
        <taxon>Bacteria</taxon>
        <taxon>Bacillati</taxon>
        <taxon>Chloroflexota</taxon>
        <taxon>Ktedonobacteria</taxon>
        <taxon>Ktedonobacterales</taxon>
        <taxon>Dictyobacteraceae</taxon>
        <taxon>Dictyobacter</taxon>
    </lineage>
</organism>
<evidence type="ECO:0000313" key="7">
    <source>
        <dbReference type="Proteomes" id="UP001344906"/>
    </source>
</evidence>
<dbReference type="RefSeq" id="WP_338247019.1">
    <property type="nucleotide sequence ID" value="NZ_BSRI01000001.1"/>
</dbReference>
<comment type="subcellular location">
    <subcellularLocation>
        <location evidence="1">Membrane</location>
        <topology evidence="1">Multi-pass membrane protein</topology>
    </subcellularLocation>
</comment>
<keyword evidence="7" id="KW-1185">Reference proteome</keyword>
<dbReference type="EMBL" id="BSRI01000001">
    <property type="protein sequence ID" value="GLV53420.1"/>
    <property type="molecule type" value="Genomic_DNA"/>
</dbReference>
<dbReference type="InterPro" id="IPR032808">
    <property type="entry name" value="DoxX"/>
</dbReference>
<evidence type="ECO:0000256" key="4">
    <source>
        <dbReference type="ARBA" id="ARBA00023136"/>
    </source>
</evidence>
<dbReference type="Pfam" id="PF13564">
    <property type="entry name" value="DoxX_2"/>
    <property type="match status" value="1"/>
</dbReference>
<evidence type="ECO:0000256" key="3">
    <source>
        <dbReference type="ARBA" id="ARBA00022989"/>
    </source>
</evidence>
<evidence type="ECO:0000256" key="1">
    <source>
        <dbReference type="ARBA" id="ARBA00004141"/>
    </source>
</evidence>
<keyword evidence="3 5" id="KW-1133">Transmembrane helix</keyword>
<protein>
    <recommendedName>
        <fullName evidence="8">DoxX family protein</fullName>
    </recommendedName>
</protein>
<comment type="caution">
    <text evidence="6">The sequence shown here is derived from an EMBL/GenBank/DDBJ whole genome shotgun (WGS) entry which is preliminary data.</text>
</comment>
<gene>
    <name evidence="6" type="ORF">KDH_02740</name>
</gene>
<feature type="transmembrane region" description="Helical" evidence="5">
    <location>
        <begin position="21"/>
        <end position="45"/>
    </location>
</feature>
<keyword evidence="2 5" id="KW-0812">Transmembrane</keyword>
<reference evidence="6 7" key="1">
    <citation type="submission" date="2023-02" db="EMBL/GenBank/DDBJ databases">
        <title>Dictyobacter halimunensis sp. nov., a new member of the class Ktedonobacteria from forest soil in a geothermal area.</title>
        <authorList>
            <person name="Rachmania M.K."/>
            <person name="Ningsih F."/>
            <person name="Sakai Y."/>
            <person name="Yabe S."/>
            <person name="Yokota A."/>
            <person name="Sjamsuridzal W."/>
        </authorList>
    </citation>
    <scope>NUCLEOTIDE SEQUENCE [LARGE SCALE GENOMIC DNA]</scope>
    <source>
        <strain evidence="6 7">S3.2.2.5</strain>
    </source>
</reference>
<accession>A0ABQ6FII7</accession>
<feature type="transmembrane region" description="Helical" evidence="5">
    <location>
        <begin position="65"/>
        <end position="86"/>
    </location>
</feature>